<dbReference type="InterPro" id="IPR002075">
    <property type="entry name" value="NTF2_dom"/>
</dbReference>
<dbReference type="Proteomes" id="UP001381693">
    <property type="component" value="Unassembled WGS sequence"/>
</dbReference>
<comment type="function">
    <text evidence="5">Has a role in nuclear-cytoplasmic transport of proteins and mRNAs.</text>
</comment>
<dbReference type="Gene3D" id="3.10.450.50">
    <property type="match status" value="1"/>
</dbReference>
<dbReference type="InterPro" id="IPR032710">
    <property type="entry name" value="NTF2-like_dom_sf"/>
</dbReference>
<dbReference type="InterPro" id="IPR045875">
    <property type="entry name" value="NTF2"/>
</dbReference>
<dbReference type="PANTHER" id="PTHR12612">
    <property type="entry name" value="NUCLEAR TRANSPORT FACTOR 2"/>
    <property type="match status" value="1"/>
</dbReference>
<evidence type="ECO:0000259" key="6">
    <source>
        <dbReference type="PROSITE" id="PS50177"/>
    </source>
</evidence>
<reference evidence="7 8" key="1">
    <citation type="submission" date="2023-11" db="EMBL/GenBank/DDBJ databases">
        <title>Halocaridina rubra genome assembly.</title>
        <authorList>
            <person name="Smith C."/>
        </authorList>
    </citation>
    <scope>NUCLEOTIDE SEQUENCE [LARGE SCALE GENOMIC DNA]</scope>
    <source>
        <strain evidence="7">EP-1</strain>
        <tissue evidence="7">Whole</tissue>
    </source>
</reference>
<evidence type="ECO:0000256" key="3">
    <source>
        <dbReference type="ARBA" id="ARBA00023242"/>
    </source>
</evidence>
<dbReference type="Pfam" id="PF02136">
    <property type="entry name" value="NTF2"/>
    <property type="match status" value="1"/>
</dbReference>
<dbReference type="FunFam" id="3.10.450.50:FF:000006">
    <property type="entry name" value="NTF2-related export protein 2 isoform 1"/>
    <property type="match status" value="1"/>
</dbReference>
<accession>A0AAN9FUS2</accession>
<sequence length="138" mass="15887">MAALVEADRMQVLSACTAAENFTKLYYQFQDKGRHKLHKLYLDEGKLVWNGNPIERKENIQKFFEELPTSVHTITCLDSQPVNVEAVGQQSTILVTTAGFVLFKDRKSPFQQSFLLTAKEDKWKVVSDIFRFQDQITV</sequence>
<dbReference type="PROSITE" id="PS50177">
    <property type="entry name" value="NTF2_DOMAIN"/>
    <property type="match status" value="1"/>
</dbReference>
<keyword evidence="8" id="KW-1185">Reference proteome</keyword>
<dbReference type="GO" id="GO:0005737">
    <property type="term" value="C:cytoplasm"/>
    <property type="evidence" value="ECO:0007669"/>
    <property type="project" value="UniProtKB-SubCell"/>
</dbReference>
<evidence type="ECO:0000256" key="4">
    <source>
        <dbReference type="ARBA" id="ARBA00070836"/>
    </source>
</evidence>
<keyword evidence="2 5" id="KW-0653">Protein transport</keyword>
<dbReference type="CDD" id="cd00780">
    <property type="entry name" value="NTF2"/>
    <property type="match status" value="1"/>
</dbReference>
<name>A0AAN9FUS2_HALRR</name>
<evidence type="ECO:0000256" key="2">
    <source>
        <dbReference type="ARBA" id="ARBA00022927"/>
    </source>
</evidence>
<organism evidence="7 8">
    <name type="scientific">Halocaridina rubra</name>
    <name type="common">Hawaiian red shrimp</name>
    <dbReference type="NCBI Taxonomy" id="373956"/>
    <lineage>
        <taxon>Eukaryota</taxon>
        <taxon>Metazoa</taxon>
        <taxon>Ecdysozoa</taxon>
        <taxon>Arthropoda</taxon>
        <taxon>Crustacea</taxon>
        <taxon>Multicrustacea</taxon>
        <taxon>Malacostraca</taxon>
        <taxon>Eumalacostraca</taxon>
        <taxon>Eucarida</taxon>
        <taxon>Decapoda</taxon>
        <taxon>Pleocyemata</taxon>
        <taxon>Caridea</taxon>
        <taxon>Atyoidea</taxon>
        <taxon>Atyidae</taxon>
        <taxon>Halocaridina</taxon>
    </lineage>
</organism>
<keyword evidence="1 5" id="KW-0813">Transport</keyword>
<dbReference type="EMBL" id="JAXCGZ010000052">
    <property type="protein sequence ID" value="KAK7086897.1"/>
    <property type="molecule type" value="Genomic_DNA"/>
</dbReference>
<proteinExistence type="predicted"/>
<comment type="caution">
    <text evidence="7">The sequence shown here is derived from an EMBL/GenBank/DDBJ whole genome shotgun (WGS) entry which is preliminary data.</text>
</comment>
<evidence type="ECO:0000313" key="7">
    <source>
        <dbReference type="EMBL" id="KAK7086897.1"/>
    </source>
</evidence>
<dbReference type="AlphaFoldDB" id="A0AAN9FUS2"/>
<evidence type="ECO:0000256" key="1">
    <source>
        <dbReference type="ARBA" id="ARBA00022448"/>
    </source>
</evidence>
<comment type="subcellular location">
    <subcellularLocation>
        <location evidence="5">Cytoplasm</location>
    </subcellularLocation>
    <subcellularLocation>
        <location evidence="5">Nucleus</location>
    </subcellularLocation>
</comment>
<protein>
    <recommendedName>
        <fullName evidence="4 5">NTF2-related export protein</fullName>
    </recommendedName>
</protein>
<dbReference type="GO" id="GO:0006913">
    <property type="term" value="P:nucleocytoplasmic transport"/>
    <property type="evidence" value="ECO:0007669"/>
    <property type="project" value="UniProtKB-UniRule"/>
</dbReference>
<gene>
    <name evidence="7" type="primary">NXT2</name>
    <name evidence="7" type="ORF">SK128_004769</name>
</gene>
<dbReference type="SUPFAM" id="SSF54427">
    <property type="entry name" value="NTF2-like"/>
    <property type="match status" value="1"/>
</dbReference>
<dbReference type="GO" id="GO:0051028">
    <property type="term" value="P:mRNA transport"/>
    <property type="evidence" value="ECO:0007669"/>
    <property type="project" value="UniProtKB-UniRule"/>
</dbReference>
<keyword evidence="3 5" id="KW-0539">Nucleus</keyword>
<evidence type="ECO:0000256" key="5">
    <source>
        <dbReference type="RuleBase" id="RU369002"/>
    </source>
</evidence>
<dbReference type="GO" id="GO:0015031">
    <property type="term" value="P:protein transport"/>
    <property type="evidence" value="ECO:0007669"/>
    <property type="project" value="UniProtKB-KW"/>
</dbReference>
<keyword evidence="5" id="KW-0963">Cytoplasm</keyword>
<feature type="domain" description="NTF2" evidence="6">
    <location>
        <begin position="18"/>
        <end position="132"/>
    </location>
</feature>
<evidence type="ECO:0000313" key="8">
    <source>
        <dbReference type="Proteomes" id="UP001381693"/>
    </source>
</evidence>
<dbReference type="GO" id="GO:0005634">
    <property type="term" value="C:nucleus"/>
    <property type="evidence" value="ECO:0007669"/>
    <property type="project" value="UniProtKB-SubCell"/>
</dbReference>
<dbReference type="InterPro" id="IPR018222">
    <property type="entry name" value="Nuclear_transport_factor_2_euk"/>
</dbReference>